<evidence type="ECO:0000256" key="2">
    <source>
        <dbReference type="ARBA" id="ARBA00022737"/>
    </source>
</evidence>
<feature type="repeat" description="WD" evidence="3">
    <location>
        <begin position="423"/>
        <end position="464"/>
    </location>
</feature>
<feature type="compositionally biased region" description="Polar residues" evidence="4">
    <location>
        <begin position="324"/>
        <end position="336"/>
    </location>
</feature>
<keyword evidence="1 3" id="KW-0853">WD repeat</keyword>
<dbReference type="Gene3D" id="2.130.10.10">
    <property type="entry name" value="YVTN repeat-like/Quinoprotein amine dehydrogenase"/>
    <property type="match status" value="2"/>
</dbReference>
<feature type="repeat" description="WD" evidence="3">
    <location>
        <begin position="466"/>
        <end position="498"/>
    </location>
</feature>
<dbReference type="InterPro" id="IPR024977">
    <property type="entry name" value="Apc4-like_WD40_dom"/>
</dbReference>
<dbReference type="AlphaFoldDB" id="A0A455SHZ7"/>
<evidence type="ECO:0000256" key="1">
    <source>
        <dbReference type="ARBA" id="ARBA00022574"/>
    </source>
</evidence>
<dbReference type="InterPro" id="IPR015943">
    <property type="entry name" value="WD40/YVTN_repeat-like_dom_sf"/>
</dbReference>
<reference evidence="6" key="1">
    <citation type="submission" date="2018-12" db="EMBL/GenBank/DDBJ databases">
        <title>Novel natural products biosynthetic potential of the class Ktedonobacteria.</title>
        <authorList>
            <person name="Zheng Y."/>
            <person name="Saitou A."/>
            <person name="Wang C.M."/>
            <person name="Toyoda A."/>
            <person name="Minakuchi Y."/>
            <person name="Sekiguchi Y."/>
            <person name="Ueda K."/>
            <person name="Takano H."/>
            <person name="Sakai Y."/>
            <person name="Yokota A."/>
            <person name="Yabe S."/>
        </authorList>
    </citation>
    <scope>NUCLEOTIDE SEQUENCE</scope>
    <source>
        <strain evidence="6">COM3</strain>
    </source>
</reference>
<dbReference type="InterPro" id="IPR000719">
    <property type="entry name" value="Prot_kinase_dom"/>
</dbReference>
<dbReference type="InterPro" id="IPR011009">
    <property type="entry name" value="Kinase-like_dom_sf"/>
</dbReference>
<dbReference type="PROSITE" id="PS50011">
    <property type="entry name" value="PROTEIN_KINASE_DOM"/>
    <property type="match status" value="1"/>
</dbReference>
<feature type="repeat" description="WD" evidence="3">
    <location>
        <begin position="379"/>
        <end position="420"/>
    </location>
</feature>
<evidence type="ECO:0000313" key="6">
    <source>
        <dbReference type="EMBL" id="BBH85775.1"/>
    </source>
</evidence>
<dbReference type="Gene3D" id="1.10.510.10">
    <property type="entry name" value="Transferase(Phosphotransferase) domain 1"/>
    <property type="match status" value="1"/>
</dbReference>
<feature type="repeat" description="WD" evidence="3">
    <location>
        <begin position="594"/>
        <end position="635"/>
    </location>
</feature>
<dbReference type="SUPFAM" id="SSF50978">
    <property type="entry name" value="WD40 repeat-like"/>
    <property type="match status" value="1"/>
</dbReference>
<feature type="repeat" description="WD" evidence="3">
    <location>
        <begin position="508"/>
        <end position="540"/>
    </location>
</feature>
<evidence type="ECO:0000259" key="5">
    <source>
        <dbReference type="PROSITE" id="PS50011"/>
    </source>
</evidence>
<dbReference type="GO" id="GO:0000027">
    <property type="term" value="P:ribosomal large subunit assembly"/>
    <property type="evidence" value="ECO:0007669"/>
    <property type="project" value="TreeGrafter"/>
</dbReference>
<accession>A0A455SHZ7</accession>
<dbReference type="PROSITE" id="PS00678">
    <property type="entry name" value="WD_REPEATS_1"/>
    <property type="match status" value="1"/>
</dbReference>
<dbReference type="InterPro" id="IPR019775">
    <property type="entry name" value="WD40_repeat_CS"/>
</dbReference>
<feature type="region of interest" description="Disordered" evidence="4">
    <location>
        <begin position="290"/>
        <end position="336"/>
    </location>
</feature>
<organism evidence="6">
    <name type="scientific">Thermosporothrix sp. COM3</name>
    <dbReference type="NCBI Taxonomy" id="2490863"/>
    <lineage>
        <taxon>Bacteria</taxon>
        <taxon>Bacillati</taxon>
        <taxon>Chloroflexota</taxon>
        <taxon>Ktedonobacteria</taxon>
        <taxon>Ktedonobacterales</taxon>
        <taxon>Thermosporotrichaceae</taxon>
        <taxon>Thermosporothrix</taxon>
    </lineage>
</organism>
<name>A0A455SHZ7_9CHLR</name>
<dbReference type="Pfam" id="PF00069">
    <property type="entry name" value="Pkinase"/>
    <property type="match status" value="1"/>
</dbReference>
<dbReference type="CDD" id="cd00200">
    <property type="entry name" value="WD40"/>
    <property type="match status" value="1"/>
</dbReference>
<dbReference type="InterPro" id="IPR020472">
    <property type="entry name" value="WD40_PAC1"/>
</dbReference>
<dbReference type="Pfam" id="PF12894">
    <property type="entry name" value="ANAPC4_WD40"/>
    <property type="match status" value="1"/>
</dbReference>
<evidence type="ECO:0000256" key="3">
    <source>
        <dbReference type="PROSITE-ProRule" id="PRU00221"/>
    </source>
</evidence>
<dbReference type="InterPro" id="IPR036322">
    <property type="entry name" value="WD40_repeat_dom_sf"/>
</dbReference>
<dbReference type="PANTHER" id="PTHR19848">
    <property type="entry name" value="WD40 REPEAT PROTEIN"/>
    <property type="match status" value="1"/>
</dbReference>
<dbReference type="GO" id="GO:0005524">
    <property type="term" value="F:ATP binding"/>
    <property type="evidence" value="ECO:0007669"/>
    <property type="project" value="InterPro"/>
</dbReference>
<dbReference type="Pfam" id="PF00400">
    <property type="entry name" value="WD40"/>
    <property type="match status" value="3"/>
</dbReference>
<dbReference type="PROSITE" id="PS50294">
    <property type="entry name" value="WD_REPEATS_REGION"/>
    <property type="match status" value="5"/>
</dbReference>
<protein>
    <recommendedName>
        <fullName evidence="5">Protein kinase domain-containing protein</fullName>
    </recommendedName>
</protein>
<feature type="compositionally biased region" description="Polar residues" evidence="4">
    <location>
        <begin position="290"/>
        <end position="305"/>
    </location>
</feature>
<dbReference type="SUPFAM" id="SSF56112">
    <property type="entry name" value="Protein kinase-like (PK-like)"/>
    <property type="match status" value="1"/>
</dbReference>
<dbReference type="SMART" id="SM00320">
    <property type="entry name" value="WD40"/>
    <property type="match status" value="6"/>
</dbReference>
<dbReference type="PANTHER" id="PTHR19848:SF8">
    <property type="entry name" value="F-BOX AND WD REPEAT DOMAIN CONTAINING 7"/>
    <property type="match status" value="1"/>
</dbReference>
<dbReference type="PRINTS" id="PR00320">
    <property type="entry name" value="GPROTEINBRPT"/>
</dbReference>
<proteinExistence type="predicted"/>
<evidence type="ECO:0000256" key="4">
    <source>
        <dbReference type="SAM" id="MobiDB-lite"/>
    </source>
</evidence>
<dbReference type="InterPro" id="IPR001680">
    <property type="entry name" value="WD40_rpt"/>
</dbReference>
<dbReference type="GO" id="GO:0004672">
    <property type="term" value="F:protein kinase activity"/>
    <property type="evidence" value="ECO:0007669"/>
    <property type="project" value="InterPro"/>
</dbReference>
<sequence length="678" mass="74315">MFTCLNPYERHSFPGLPADRLVCEAPGCGFLLAGAPIGQWSVTSLLKSSRRMDLYLATVAVPGTRSVRDRVVIRVLRQINSTIFLRSKLLQTLYHAHIHPILRADKIGRGDLLALISPCEENGSLAAYLEKRSRLSFQAVGGIIHQIAEALHLAHGVRIVHGHLKPENCLLVAPGKLQVCDFYYSFVGSENPAVPDPYTAPEQLAGRAEAASDQFALASLAYLLLRQRVLPPSSGYLGGEYQPLISPMHPLDLTLRRARSGQIAERFPDIRTFDLAFRAALESVLRTGQTGEFSPARSQTLTSWSDPGRISALAAPPPPETIIRPQQYSPSPSNLASGKLASVPPIELPERPPEPVEQFVTPSVPETAFPRGATQLYQFTGHTAAILSLSWSPDGQYLASGAQDGQIRLWSVQQDSGRYLGILQGHKGKVQGLCWLPDGKHIATVSSDEAVRIWDITSGGHPESTWKGHEGGSTTMDPTTDGAMLATGGRDGVVRVWDRTGQVITRRLVHRDKGVQAVAWSPNQELLATGGADCFISVWDASLNRQFAYWPAHYDEVRALTWSPNGRYLASYGGKKDNRICIWEAQSGKLLVAIEDHRREVIGILWSSDSNWLVSAATDGSIRFWRTDEVEMKQQVMQILPSSALNGSPLLMTGSASQRRLALATKQRNIAIFQIGQQ</sequence>
<gene>
    <name evidence="6" type="ORF">KTC_05260</name>
</gene>
<keyword evidence="2" id="KW-0677">Repeat</keyword>
<dbReference type="PROSITE" id="PS50082">
    <property type="entry name" value="WD_REPEATS_2"/>
    <property type="match status" value="5"/>
</dbReference>
<feature type="domain" description="Protein kinase" evidence="5">
    <location>
        <begin position="31"/>
        <end position="294"/>
    </location>
</feature>
<dbReference type="EMBL" id="AP019376">
    <property type="protein sequence ID" value="BBH85775.1"/>
    <property type="molecule type" value="Genomic_DNA"/>
</dbReference>
<dbReference type="SMART" id="SM00220">
    <property type="entry name" value="S_TKc"/>
    <property type="match status" value="1"/>
</dbReference>